<dbReference type="Pfam" id="PF00098">
    <property type="entry name" value="zf-CCHC"/>
    <property type="match status" value="1"/>
</dbReference>
<organism evidence="4 5">
    <name type="scientific">Amphiprion ocellaris</name>
    <name type="common">Clown anemonefish</name>
    <dbReference type="NCBI Taxonomy" id="80972"/>
    <lineage>
        <taxon>Eukaryota</taxon>
        <taxon>Metazoa</taxon>
        <taxon>Chordata</taxon>
        <taxon>Craniata</taxon>
        <taxon>Vertebrata</taxon>
        <taxon>Euteleostomi</taxon>
        <taxon>Actinopterygii</taxon>
        <taxon>Neopterygii</taxon>
        <taxon>Teleostei</taxon>
        <taxon>Neoteleostei</taxon>
        <taxon>Acanthomorphata</taxon>
        <taxon>Ovalentaria</taxon>
        <taxon>Pomacentridae</taxon>
        <taxon>Amphiprion</taxon>
    </lineage>
</organism>
<feature type="compositionally biased region" description="Basic and acidic residues" evidence="2">
    <location>
        <begin position="45"/>
        <end position="55"/>
    </location>
</feature>
<feature type="region of interest" description="Disordered" evidence="2">
    <location>
        <begin position="28"/>
        <end position="55"/>
    </location>
</feature>
<reference evidence="4" key="3">
    <citation type="submission" date="2025-09" db="UniProtKB">
        <authorList>
            <consortium name="Ensembl"/>
        </authorList>
    </citation>
    <scope>IDENTIFICATION</scope>
</reference>
<keyword evidence="1" id="KW-0479">Metal-binding</keyword>
<feature type="compositionally biased region" description="Basic residues" evidence="2">
    <location>
        <begin position="31"/>
        <end position="43"/>
    </location>
</feature>
<feature type="region of interest" description="Disordered" evidence="2">
    <location>
        <begin position="74"/>
        <end position="109"/>
    </location>
</feature>
<dbReference type="SUPFAM" id="SSF57756">
    <property type="entry name" value="Retrovirus zinc finger-like domains"/>
    <property type="match status" value="1"/>
</dbReference>
<name>A0A3Q1BX66_AMPOC</name>
<keyword evidence="1" id="KW-0863">Zinc-finger</keyword>
<reference evidence="4" key="2">
    <citation type="submission" date="2025-08" db="UniProtKB">
        <authorList>
            <consortium name="Ensembl"/>
        </authorList>
    </citation>
    <scope>IDENTIFICATION</scope>
</reference>
<dbReference type="PROSITE" id="PS50158">
    <property type="entry name" value="ZF_CCHC"/>
    <property type="match status" value="1"/>
</dbReference>
<dbReference type="AlphaFoldDB" id="A0A3Q1BX66"/>
<evidence type="ECO:0000259" key="3">
    <source>
        <dbReference type="PROSITE" id="PS50158"/>
    </source>
</evidence>
<evidence type="ECO:0000256" key="2">
    <source>
        <dbReference type="SAM" id="MobiDB-lite"/>
    </source>
</evidence>
<dbReference type="GO" id="GO:0003676">
    <property type="term" value="F:nucleic acid binding"/>
    <property type="evidence" value="ECO:0007669"/>
    <property type="project" value="InterPro"/>
</dbReference>
<dbReference type="InterPro" id="IPR036875">
    <property type="entry name" value="Znf_CCHC_sf"/>
</dbReference>
<feature type="compositionally biased region" description="Polar residues" evidence="2">
    <location>
        <begin position="81"/>
        <end position="98"/>
    </location>
</feature>
<dbReference type="Ensembl" id="ENSAOCT00000032739.2">
    <property type="protein sequence ID" value="ENSAOCP00000017524.2"/>
    <property type="gene ID" value="ENSAOCG00000022622.2"/>
</dbReference>
<dbReference type="SUPFAM" id="SSF50630">
    <property type="entry name" value="Acid proteases"/>
    <property type="match status" value="1"/>
</dbReference>
<dbReference type="Gene3D" id="4.10.60.10">
    <property type="entry name" value="Zinc finger, CCHC-type"/>
    <property type="match status" value="1"/>
</dbReference>
<reference evidence="4 5" key="1">
    <citation type="submission" date="2022-01" db="EMBL/GenBank/DDBJ databases">
        <title>A chromosome-scale genome assembly of the false clownfish, Amphiprion ocellaris.</title>
        <authorList>
            <person name="Ryu T."/>
        </authorList>
    </citation>
    <scope>NUCLEOTIDE SEQUENCE [LARGE SCALE GENOMIC DNA]</scope>
</reference>
<dbReference type="SMART" id="SM00343">
    <property type="entry name" value="ZnF_C2HC"/>
    <property type="match status" value="1"/>
</dbReference>
<proteinExistence type="predicted"/>
<keyword evidence="5" id="KW-1185">Reference proteome</keyword>
<evidence type="ECO:0000256" key="1">
    <source>
        <dbReference type="PROSITE-ProRule" id="PRU00047"/>
    </source>
</evidence>
<protein>
    <recommendedName>
        <fullName evidence="3">CCHC-type domain-containing protein</fullName>
    </recommendedName>
</protein>
<dbReference type="Proteomes" id="UP001501940">
    <property type="component" value="Chromosome 16"/>
</dbReference>
<dbReference type="InterPro" id="IPR001878">
    <property type="entry name" value="Znf_CCHC"/>
</dbReference>
<sequence>HDIDKDIEDCDDCGPTHVTVCPLIEVANPRGRGRGKGHLRGHYQTRTEDSDQQQKDREQKLCYICHKPGHIARECRHKPTQETQPSSAAQTSSHTQGHIQKEREQSDTDTQLDIFSMIKAAHDKDSPTKPILINGKVFNCLCDTGACTTVLRDTFPGMRLSNNVV</sequence>
<feature type="domain" description="CCHC-type" evidence="3">
    <location>
        <begin position="62"/>
        <end position="76"/>
    </location>
</feature>
<dbReference type="InterPro" id="IPR021109">
    <property type="entry name" value="Peptidase_aspartic_dom_sf"/>
</dbReference>
<dbReference type="GO" id="GO:0008270">
    <property type="term" value="F:zinc ion binding"/>
    <property type="evidence" value="ECO:0007669"/>
    <property type="project" value="UniProtKB-KW"/>
</dbReference>
<accession>A0A3Q1BX66</accession>
<evidence type="ECO:0000313" key="4">
    <source>
        <dbReference type="Ensembl" id="ENSAOCP00000017524.2"/>
    </source>
</evidence>
<keyword evidence="1" id="KW-0862">Zinc</keyword>
<evidence type="ECO:0000313" key="5">
    <source>
        <dbReference type="Proteomes" id="UP001501940"/>
    </source>
</evidence>